<evidence type="ECO:0000259" key="4">
    <source>
        <dbReference type="PROSITE" id="PS01124"/>
    </source>
</evidence>
<evidence type="ECO:0000313" key="5">
    <source>
        <dbReference type="EMBL" id="SHH09873.1"/>
    </source>
</evidence>
<keyword evidence="2 5" id="KW-0238">DNA-binding</keyword>
<dbReference type="SMART" id="SM00342">
    <property type="entry name" value="HTH_ARAC"/>
    <property type="match status" value="1"/>
</dbReference>
<gene>
    <name evidence="5" type="ORF">SAMN05443248_3672</name>
</gene>
<evidence type="ECO:0000313" key="6">
    <source>
        <dbReference type="Proteomes" id="UP000189796"/>
    </source>
</evidence>
<evidence type="ECO:0000256" key="3">
    <source>
        <dbReference type="ARBA" id="ARBA00023163"/>
    </source>
</evidence>
<dbReference type="OrthoDB" id="9806208at2"/>
<dbReference type="InterPro" id="IPR009057">
    <property type="entry name" value="Homeodomain-like_sf"/>
</dbReference>
<proteinExistence type="predicted"/>
<dbReference type="GO" id="GO:0043565">
    <property type="term" value="F:sequence-specific DNA binding"/>
    <property type="evidence" value="ECO:0007669"/>
    <property type="project" value="InterPro"/>
</dbReference>
<dbReference type="Gene3D" id="1.10.10.60">
    <property type="entry name" value="Homeodomain-like"/>
    <property type="match status" value="1"/>
</dbReference>
<dbReference type="PANTHER" id="PTHR46796:SF6">
    <property type="entry name" value="ARAC SUBFAMILY"/>
    <property type="match status" value="1"/>
</dbReference>
<dbReference type="Pfam" id="PF12833">
    <property type="entry name" value="HTH_18"/>
    <property type="match status" value="1"/>
</dbReference>
<evidence type="ECO:0000256" key="2">
    <source>
        <dbReference type="ARBA" id="ARBA00023125"/>
    </source>
</evidence>
<dbReference type="InterPro" id="IPR018060">
    <property type="entry name" value="HTH_AraC"/>
</dbReference>
<dbReference type="SUPFAM" id="SSF53850">
    <property type="entry name" value="Periplasmic binding protein-like II"/>
    <property type="match status" value="1"/>
</dbReference>
<accession>A0A1M5Q8S0</accession>
<keyword evidence="3" id="KW-0804">Transcription</keyword>
<dbReference type="RefSeq" id="WP_079602632.1">
    <property type="nucleotide sequence ID" value="NZ_LT670817.1"/>
</dbReference>
<dbReference type="PROSITE" id="PS01124">
    <property type="entry name" value="HTH_ARAC_FAMILY_2"/>
    <property type="match status" value="1"/>
</dbReference>
<feature type="domain" description="HTH araC/xylS-type" evidence="4">
    <location>
        <begin position="323"/>
        <end position="419"/>
    </location>
</feature>
<dbReference type="InterPro" id="IPR050204">
    <property type="entry name" value="AraC_XylS_family_regulators"/>
</dbReference>
<reference evidence="5 6" key="1">
    <citation type="submission" date="2016-11" db="EMBL/GenBank/DDBJ databases">
        <authorList>
            <person name="Jaros S."/>
            <person name="Januszkiewicz K."/>
            <person name="Wedrychowicz H."/>
        </authorList>
    </citation>
    <scope>NUCLEOTIDE SEQUENCE [LARGE SCALE GENOMIC DNA]</scope>
    <source>
        <strain evidence="5 6">GAS138</strain>
    </source>
</reference>
<organism evidence="5 6">
    <name type="scientific">Bradyrhizobium erythrophlei</name>
    <dbReference type="NCBI Taxonomy" id="1437360"/>
    <lineage>
        <taxon>Bacteria</taxon>
        <taxon>Pseudomonadati</taxon>
        <taxon>Pseudomonadota</taxon>
        <taxon>Alphaproteobacteria</taxon>
        <taxon>Hyphomicrobiales</taxon>
        <taxon>Nitrobacteraceae</taxon>
        <taxon>Bradyrhizobium</taxon>
    </lineage>
</organism>
<dbReference type="AlphaFoldDB" id="A0A1M5Q8S0"/>
<protein>
    <submittedName>
        <fullName evidence="5">AraC-type DNA-binding protein</fullName>
    </submittedName>
</protein>
<dbReference type="EMBL" id="LT670817">
    <property type="protein sequence ID" value="SHH09873.1"/>
    <property type="molecule type" value="Genomic_DNA"/>
</dbReference>
<sequence>MDVGIRYGDGRWPDPKSTFLLRDAFFPVCSPALLEGMHPLRGSEDRKQHTLIHDRSMASESAFPTWRTWLQGRCRPVLDSGSQAALRELDAKSRGNHAFSLMRYESSPFFPHRFPHLIWRPYSLLSQQGYFGAMRELGKVRWAQKDGHPPLLLHTEGPPGESGVRAVRARFEGGAHFSATAHQHLIYFQMSPSLRIECRMAGLRAKQETAAGALAISPAGIDCEAESDQSADVLLIAVEPRRLALASAEDHVLDAELRERVSGYDESLLRAAQLLASENADGYPRGPLFWNEAASRLIDRLLVGHTSRPPRSSRGRLGQYALQRIRDYVFAHIAEPIQVAELAALVGRSEFHFSRVFARSVGMTPYRYVVHLRLQAAIQHMREGRMGLAEIAAETGFADQSHMSRWVRRVHGVAPSGLA</sequence>
<dbReference type="PANTHER" id="PTHR46796">
    <property type="entry name" value="HTH-TYPE TRANSCRIPTIONAL ACTIVATOR RHAS-RELATED"/>
    <property type="match status" value="1"/>
</dbReference>
<dbReference type="Proteomes" id="UP000189796">
    <property type="component" value="Chromosome I"/>
</dbReference>
<dbReference type="GO" id="GO:0003700">
    <property type="term" value="F:DNA-binding transcription factor activity"/>
    <property type="evidence" value="ECO:0007669"/>
    <property type="project" value="InterPro"/>
</dbReference>
<name>A0A1M5Q8S0_9BRAD</name>
<dbReference type="SUPFAM" id="SSF46689">
    <property type="entry name" value="Homeodomain-like"/>
    <property type="match status" value="2"/>
</dbReference>
<keyword evidence="1" id="KW-0805">Transcription regulation</keyword>
<evidence type="ECO:0000256" key="1">
    <source>
        <dbReference type="ARBA" id="ARBA00023015"/>
    </source>
</evidence>